<feature type="domain" description="HTH gntR-type" evidence="7">
    <location>
        <begin position="14"/>
        <end position="82"/>
    </location>
</feature>
<dbReference type="GO" id="GO:0008483">
    <property type="term" value="F:transaminase activity"/>
    <property type="evidence" value="ECO:0007669"/>
    <property type="project" value="UniProtKB-KW"/>
</dbReference>
<proteinExistence type="inferred from homology"/>
<comment type="caution">
    <text evidence="8">The sequence shown here is derived from an EMBL/GenBank/DDBJ whole genome shotgun (WGS) entry which is preliminary data.</text>
</comment>
<keyword evidence="8" id="KW-0808">Transferase</keyword>
<dbReference type="InterPro" id="IPR000524">
    <property type="entry name" value="Tscrpt_reg_HTH_GntR"/>
</dbReference>
<dbReference type="InterPro" id="IPR004839">
    <property type="entry name" value="Aminotransferase_I/II_large"/>
</dbReference>
<evidence type="ECO:0000256" key="3">
    <source>
        <dbReference type="ARBA" id="ARBA00023015"/>
    </source>
</evidence>
<dbReference type="RefSeq" id="WP_170296160.1">
    <property type="nucleotide sequence ID" value="NZ_BAAANI010000008.1"/>
</dbReference>
<evidence type="ECO:0000256" key="2">
    <source>
        <dbReference type="ARBA" id="ARBA00022898"/>
    </source>
</evidence>
<dbReference type="Gene3D" id="3.40.640.10">
    <property type="entry name" value="Type I PLP-dependent aspartate aminotransferase-like (Major domain)"/>
    <property type="match status" value="1"/>
</dbReference>
<dbReference type="Pfam" id="PF00155">
    <property type="entry name" value="Aminotran_1_2"/>
    <property type="match status" value="1"/>
</dbReference>
<dbReference type="PANTHER" id="PTHR46577">
    <property type="entry name" value="HTH-TYPE TRANSCRIPTIONAL REGULATORY PROTEIN GABR"/>
    <property type="match status" value="1"/>
</dbReference>
<dbReference type="PROSITE" id="PS50949">
    <property type="entry name" value="HTH_GNTR"/>
    <property type="match status" value="1"/>
</dbReference>
<evidence type="ECO:0000256" key="6">
    <source>
        <dbReference type="SAM" id="MobiDB-lite"/>
    </source>
</evidence>
<dbReference type="Pfam" id="PF00392">
    <property type="entry name" value="GntR"/>
    <property type="match status" value="1"/>
</dbReference>
<evidence type="ECO:0000256" key="1">
    <source>
        <dbReference type="ARBA" id="ARBA00005384"/>
    </source>
</evidence>
<dbReference type="SUPFAM" id="SSF53383">
    <property type="entry name" value="PLP-dependent transferases"/>
    <property type="match status" value="1"/>
</dbReference>
<dbReference type="EMBL" id="JBHMBL010000001">
    <property type="protein sequence ID" value="MFB9640693.1"/>
    <property type="molecule type" value="Genomic_DNA"/>
</dbReference>
<protein>
    <submittedName>
        <fullName evidence="8">PLP-dependent aminotransferase family protein</fullName>
    </submittedName>
</protein>
<evidence type="ECO:0000313" key="8">
    <source>
        <dbReference type="EMBL" id="MFB9640693.1"/>
    </source>
</evidence>
<comment type="similarity">
    <text evidence="1">In the C-terminal section; belongs to the class-I pyridoxal-phosphate-dependent aminotransferase family.</text>
</comment>
<feature type="region of interest" description="Disordered" evidence="6">
    <location>
        <begin position="86"/>
        <end position="114"/>
    </location>
</feature>
<organism evidence="8 9">
    <name type="scientific">Agromyces lapidis</name>
    <dbReference type="NCBI Taxonomy" id="279574"/>
    <lineage>
        <taxon>Bacteria</taxon>
        <taxon>Bacillati</taxon>
        <taxon>Actinomycetota</taxon>
        <taxon>Actinomycetes</taxon>
        <taxon>Micrococcales</taxon>
        <taxon>Microbacteriaceae</taxon>
        <taxon>Agromyces</taxon>
    </lineage>
</organism>
<dbReference type="InterPro" id="IPR036388">
    <property type="entry name" value="WH-like_DNA-bd_sf"/>
</dbReference>
<dbReference type="InterPro" id="IPR036390">
    <property type="entry name" value="WH_DNA-bd_sf"/>
</dbReference>
<keyword evidence="5" id="KW-0804">Transcription</keyword>
<keyword evidence="2" id="KW-0663">Pyridoxal phosphate</keyword>
<sequence length="512" mass="53599">MDGPLLVLDRRDGVPLGAQLVDGLRRGILGGLLAPGDPVPSTRSLAAELGISRSSVVAAYEQLAGEGYLELRQGAPTRVARLVVEPGASASSPDSPRPTGRTAPANLPHDEERAHHRIDLLPGSPSTARIDERAWRSAWRRAAAAPIPRVSPPRAGLAGLRAEIASHLRQARGVGCTSDDIVVTAGTSDALGLLGAALIELARERGEHGGPRDAPTVAVEHPGYPSARRLLERRGLLIAPLPVDADGLDLDALRRMPRPPQAVMVTPSHQYPLGGRLPVASRLELIDWARATGALVIEDDYDSEFRHLGAPLPALASLDRLGAASGGTGPGTERSAERTVLVGSFSKVLTPWLRLGYLVMPGDAALRAAVLRIRADEPCPVAGPMQEAMRAFLASGALRRHIAATRRDYAHRRRMVQSVLGELPGAPLSGLDGGLHAVVGLEDAETSAAIVARLADEGIGVAPLADYSAVPSDRPGGIVFGYAGVGDALLGEGLSRIRAALIDALDPARREG</sequence>
<dbReference type="PANTHER" id="PTHR46577:SF1">
    <property type="entry name" value="HTH-TYPE TRANSCRIPTIONAL REGULATORY PROTEIN GABR"/>
    <property type="match status" value="1"/>
</dbReference>
<keyword evidence="3" id="KW-0805">Transcription regulation</keyword>
<dbReference type="SMART" id="SM00345">
    <property type="entry name" value="HTH_GNTR"/>
    <property type="match status" value="1"/>
</dbReference>
<evidence type="ECO:0000256" key="5">
    <source>
        <dbReference type="ARBA" id="ARBA00023163"/>
    </source>
</evidence>
<reference evidence="8 9" key="1">
    <citation type="submission" date="2024-09" db="EMBL/GenBank/DDBJ databases">
        <authorList>
            <person name="Sun Q."/>
            <person name="Mori K."/>
        </authorList>
    </citation>
    <scope>NUCLEOTIDE SEQUENCE [LARGE SCALE GENOMIC DNA]</scope>
    <source>
        <strain evidence="8 9">JCM 14321</strain>
    </source>
</reference>
<name>A0ABV5SK28_9MICO</name>
<evidence type="ECO:0000259" key="7">
    <source>
        <dbReference type="PROSITE" id="PS50949"/>
    </source>
</evidence>
<dbReference type="Proteomes" id="UP001589667">
    <property type="component" value="Unassembled WGS sequence"/>
</dbReference>
<evidence type="ECO:0000256" key="4">
    <source>
        <dbReference type="ARBA" id="ARBA00023125"/>
    </source>
</evidence>
<gene>
    <name evidence="8" type="ORF">ACFFQV_00180</name>
</gene>
<keyword evidence="4" id="KW-0238">DNA-binding</keyword>
<dbReference type="InterPro" id="IPR015424">
    <property type="entry name" value="PyrdxlP-dep_Trfase"/>
</dbReference>
<dbReference type="SUPFAM" id="SSF46785">
    <property type="entry name" value="Winged helix' DNA-binding domain"/>
    <property type="match status" value="1"/>
</dbReference>
<keyword evidence="8" id="KW-0032">Aminotransferase</keyword>
<keyword evidence="9" id="KW-1185">Reference proteome</keyword>
<evidence type="ECO:0000313" key="9">
    <source>
        <dbReference type="Proteomes" id="UP001589667"/>
    </source>
</evidence>
<dbReference type="Gene3D" id="1.10.10.10">
    <property type="entry name" value="Winged helix-like DNA-binding domain superfamily/Winged helix DNA-binding domain"/>
    <property type="match status" value="1"/>
</dbReference>
<dbReference type="PRINTS" id="PR00035">
    <property type="entry name" value="HTHGNTR"/>
</dbReference>
<dbReference type="InterPro" id="IPR051446">
    <property type="entry name" value="HTH_trans_reg/aminotransferase"/>
</dbReference>
<accession>A0ABV5SK28</accession>
<dbReference type="CDD" id="cd07377">
    <property type="entry name" value="WHTH_GntR"/>
    <property type="match status" value="1"/>
</dbReference>
<dbReference type="InterPro" id="IPR015421">
    <property type="entry name" value="PyrdxlP-dep_Trfase_major"/>
</dbReference>
<dbReference type="CDD" id="cd00609">
    <property type="entry name" value="AAT_like"/>
    <property type="match status" value="1"/>
</dbReference>